<evidence type="ECO:0000256" key="3">
    <source>
        <dbReference type="ARBA" id="ARBA00023329"/>
    </source>
</evidence>
<reference evidence="6" key="1">
    <citation type="journal article" date="2023" name="IScience">
        <title>Live-bearing cockroach genome reveals convergent evolutionary mechanisms linked to viviparity in insects and beyond.</title>
        <authorList>
            <person name="Fouks B."/>
            <person name="Harrison M.C."/>
            <person name="Mikhailova A.A."/>
            <person name="Marchal E."/>
            <person name="English S."/>
            <person name="Carruthers M."/>
            <person name="Jennings E.C."/>
            <person name="Chiamaka E.L."/>
            <person name="Frigard R.A."/>
            <person name="Pippel M."/>
            <person name="Attardo G.M."/>
            <person name="Benoit J.B."/>
            <person name="Bornberg-Bauer E."/>
            <person name="Tobe S.S."/>
        </authorList>
    </citation>
    <scope>NUCLEOTIDE SEQUENCE</scope>
    <source>
        <strain evidence="6">Stay&amp;Tobe</strain>
    </source>
</reference>
<comment type="function">
    <text evidence="5">Assembles a suppression complex (suppresome) by tethering SIRT1 and MDM2 to regulate composite modifications of p53/TP53. Confers both deacetylation-mediated functional inactivation, by SIRT1, and ubiquitination-dependent degradation, by MDM2, of p53/TP53, promoting a proliferative and cell survival behaviors. May play a role in the regulation of spermatogenesis.</text>
</comment>
<dbReference type="Pfam" id="PF02493">
    <property type="entry name" value="MORN"/>
    <property type="match status" value="6"/>
</dbReference>
<dbReference type="AlphaFoldDB" id="A0AAD8EN66"/>
<dbReference type="PANTHER" id="PTHR46511">
    <property type="entry name" value="MORN REPEAT-CONTAINING PROTEIN 3"/>
    <property type="match status" value="1"/>
</dbReference>
<sequence>MPFLKCRHKFIPFSTENEKKTYKTGLRHLLFNLECDKYIGEWKDNKKDGKGIFYTHSHFQYEGDWKHDYRHGYGILSKKQENDTYKSIYVGDWWNGKKHGQGRYHYADGSCFDGEWKNGKRNGKGECFFADGSYYFGEWKNDRFHGYGLFIQSNGNQYEGEWQFDKKHGHGKYYHLDSGQLQEGIWKNNICVCSNMTDIYYRQAVLEPTIYPIPQNKLQDPVGVYKEAENKALKKFKHQAHKK</sequence>
<evidence type="ECO:0000256" key="4">
    <source>
        <dbReference type="ARBA" id="ARBA00039854"/>
    </source>
</evidence>
<evidence type="ECO:0000256" key="5">
    <source>
        <dbReference type="ARBA" id="ARBA00045851"/>
    </source>
</evidence>
<keyword evidence="7" id="KW-1185">Reference proteome</keyword>
<gene>
    <name evidence="6" type="ORF">L9F63_012800</name>
</gene>
<keyword evidence="3" id="KW-0968">Cytoplasmic vesicle</keyword>
<dbReference type="SMART" id="SM00698">
    <property type="entry name" value="MORN"/>
    <property type="match status" value="6"/>
</dbReference>
<dbReference type="Gene3D" id="2.20.110.10">
    <property type="entry name" value="Histone H3 K4-specific methyltransferase SET7/9 N-terminal domain"/>
    <property type="match status" value="3"/>
</dbReference>
<reference evidence="6" key="2">
    <citation type="submission" date="2023-05" db="EMBL/GenBank/DDBJ databases">
        <authorList>
            <person name="Fouks B."/>
        </authorList>
    </citation>
    <scope>NUCLEOTIDE SEQUENCE</scope>
    <source>
        <strain evidence="6">Stay&amp;Tobe</strain>
        <tissue evidence="6">Testes</tissue>
    </source>
</reference>
<dbReference type="PANTHER" id="PTHR46511:SF1">
    <property type="entry name" value="MORN REPEAT-CONTAINING PROTEIN 3"/>
    <property type="match status" value="1"/>
</dbReference>
<accession>A0AAD8EN66</accession>
<proteinExistence type="predicted"/>
<evidence type="ECO:0000313" key="7">
    <source>
        <dbReference type="Proteomes" id="UP001233999"/>
    </source>
</evidence>
<comment type="subcellular location">
    <subcellularLocation>
        <location evidence="1">Cytoplasmic vesicle</location>
        <location evidence="1">Secretory vesicle</location>
        <location evidence="1">Acrosome</location>
    </subcellularLocation>
</comment>
<dbReference type="InterPro" id="IPR052472">
    <property type="entry name" value="MORN3"/>
</dbReference>
<dbReference type="SUPFAM" id="SSF82185">
    <property type="entry name" value="Histone H3 K4-specific methyltransferase SET7/9 N-terminal domain"/>
    <property type="match status" value="2"/>
</dbReference>
<evidence type="ECO:0000256" key="2">
    <source>
        <dbReference type="ARBA" id="ARBA00022737"/>
    </source>
</evidence>
<dbReference type="GO" id="GO:0001669">
    <property type="term" value="C:acrosomal vesicle"/>
    <property type="evidence" value="ECO:0007669"/>
    <property type="project" value="UniProtKB-SubCell"/>
</dbReference>
<evidence type="ECO:0000313" key="6">
    <source>
        <dbReference type="EMBL" id="KAJ9595979.1"/>
    </source>
</evidence>
<keyword evidence="2" id="KW-0677">Repeat</keyword>
<dbReference type="Proteomes" id="UP001233999">
    <property type="component" value="Unassembled WGS sequence"/>
</dbReference>
<dbReference type="InterPro" id="IPR003409">
    <property type="entry name" value="MORN"/>
</dbReference>
<name>A0AAD8EN66_DIPPU</name>
<dbReference type="EMBL" id="JASPKZ010002300">
    <property type="protein sequence ID" value="KAJ9595979.1"/>
    <property type="molecule type" value="Genomic_DNA"/>
</dbReference>
<organism evidence="6 7">
    <name type="scientific">Diploptera punctata</name>
    <name type="common">Pacific beetle cockroach</name>
    <dbReference type="NCBI Taxonomy" id="6984"/>
    <lineage>
        <taxon>Eukaryota</taxon>
        <taxon>Metazoa</taxon>
        <taxon>Ecdysozoa</taxon>
        <taxon>Arthropoda</taxon>
        <taxon>Hexapoda</taxon>
        <taxon>Insecta</taxon>
        <taxon>Pterygota</taxon>
        <taxon>Neoptera</taxon>
        <taxon>Polyneoptera</taxon>
        <taxon>Dictyoptera</taxon>
        <taxon>Blattodea</taxon>
        <taxon>Blaberoidea</taxon>
        <taxon>Blaberidae</taxon>
        <taxon>Diplopterinae</taxon>
        <taxon>Diploptera</taxon>
    </lineage>
</organism>
<protein>
    <recommendedName>
        <fullName evidence="4">MORN repeat-containing protein 3</fullName>
    </recommendedName>
</protein>
<comment type="caution">
    <text evidence="6">The sequence shown here is derived from an EMBL/GenBank/DDBJ whole genome shotgun (WGS) entry which is preliminary data.</text>
</comment>
<evidence type="ECO:0000256" key="1">
    <source>
        <dbReference type="ARBA" id="ARBA00004218"/>
    </source>
</evidence>